<gene>
    <name evidence="5" type="ORF">VKT23_015801</name>
</gene>
<proteinExistence type="predicted"/>
<evidence type="ECO:0000256" key="1">
    <source>
        <dbReference type="ARBA" id="ARBA00004123"/>
    </source>
</evidence>
<comment type="caution">
    <text evidence="5">The sequence shown here is derived from an EMBL/GenBank/DDBJ whole genome shotgun (WGS) entry which is preliminary data.</text>
</comment>
<evidence type="ECO:0000259" key="4">
    <source>
        <dbReference type="Pfam" id="PF01393"/>
    </source>
</evidence>
<feature type="domain" description="Chromo shadow" evidence="4">
    <location>
        <begin position="91"/>
        <end position="160"/>
    </location>
</feature>
<evidence type="ECO:0000313" key="6">
    <source>
        <dbReference type="Proteomes" id="UP001498398"/>
    </source>
</evidence>
<evidence type="ECO:0000256" key="2">
    <source>
        <dbReference type="ARBA" id="ARBA00023242"/>
    </source>
</evidence>
<sequence length="163" mass="18794">MLGFVAEKDPNSSGDEETNAIPLRKRPQIYPLEQKTIGSDTLPTKPTESQIHSNVSSEIVIINQLTEENELKLEQEKGWRFLEKYLIKENWEDIVECVHTVDNGGPPPDLKDSDISRDTLFVYFELTEDKGNIEVCLPLSICKQKFPQKLLDFFESRVEWDHS</sequence>
<keyword evidence="2" id="KW-0539">Nucleus</keyword>
<dbReference type="Proteomes" id="UP001498398">
    <property type="component" value="Unassembled WGS sequence"/>
</dbReference>
<feature type="region of interest" description="Disordered" evidence="3">
    <location>
        <begin position="1"/>
        <end position="26"/>
    </location>
</feature>
<reference evidence="5 6" key="1">
    <citation type="submission" date="2024-01" db="EMBL/GenBank/DDBJ databases">
        <title>A draft genome for the cacao thread blight pathogen Marasmiellus scandens.</title>
        <authorList>
            <person name="Baruah I.K."/>
            <person name="Leung J."/>
            <person name="Bukari Y."/>
            <person name="Amoako-Attah I."/>
            <person name="Meinhardt L.W."/>
            <person name="Bailey B.A."/>
            <person name="Cohen S.P."/>
        </authorList>
    </citation>
    <scope>NUCLEOTIDE SEQUENCE [LARGE SCALE GENOMIC DNA]</scope>
    <source>
        <strain evidence="5 6">GH-19</strain>
    </source>
</reference>
<comment type="subcellular location">
    <subcellularLocation>
        <location evidence="1">Nucleus</location>
    </subcellularLocation>
</comment>
<protein>
    <recommendedName>
        <fullName evidence="4">Chromo shadow domain-containing protein</fullName>
    </recommendedName>
</protein>
<dbReference type="EMBL" id="JBANRG010000055">
    <property type="protein sequence ID" value="KAK7443204.1"/>
    <property type="molecule type" value="Genomic_DNA"/>
</dbReference>
<evidence type="ECO:0000256" key="3">
    <source>
        <dbReference type="SAM" id="MobiDB-lite"/>
    </source>
</evidence>
<evidence type="ECO:0000313" key="5">
    <source>
        <dbReference type="EMBL" id="KAK7443204.1"/>
    </source>
</evidence>
<feature type="compositionally biased region" description="Basic and acidic residues" evidence="3">
    <location>
        <begin position="1"/>
        <end position="10"/>
    </location>
</feature>
<dbReference type="Pfam" id="PF01393">
    <property type="entry name" value="Chromo_shadow"/>
    <property type="match status" value="1"/>
</dbReference>
<organism evidence="5 6">
    <name type="scientific">Marasmiellus scandens</name>
    <dbReference type="NCBI Taxonomy" id="2682957"/>
    <lineage>
        <taxon>Eukaryota</taxon>
        <taxon>Fungi</taxon>
        <taxon>Dikarya</taxon>
        <taxon>Basidiomycota</taxon>
        <taxon>Agaricomycotina</taxon>
        <taxon>Agaricomycetes</taxon>
        <taxon>Agaricomycetidae</taxon>
        <taxon>Agaricales</taxon>
        <taxon>Marasmiineae</taxon>
        <taxon>Omphalotaceae</taxon>
        <taxon>Marasmiellus</taxon>
    </lineage>
</organism>
<dbReference type="InterPro" id="IPR008251">
    <property type="entry name" value="Chromo_shadow_dom"/>
</dbReference>
<keyword evidence="6" id="KW-1185">Reference proteome</keyword>
<dbReference type="Gene3D" id="2.40.50.40">
    <property type="match status" value="1"/>
</dbReference>
<name>A0ABR1IYT5_9AGAR</name>
<accession>A0ABR1IYT5</accession>